<evidence type="ECO:0000259" key="8">
    <source>
        <dbReference type="Pfam" id="PF03725"/>
    </source>
</evidence>
<dbReference type="Pfam" id="PF01138">
    <property type="entry name" value="RNase_PH"/>
    <property type="match status" value="1"/>
</dbReference>
<dbReference type="GO" id="GO:0008033">
    <property type="term" value="P:tRNA processing"/>
    <property type="evidence" value="ECO:0007669"/>
    <property type="project" value="UniProtKB-UniRule"/>
</dbReference>
<dbReference type="PROSITE" id="PS01277">
    <property type="entry name" value="RIBONUCLEASE_PH"/>
    <property type="match status" value="1"/>
</dbReference>
<proteinExistence type="inferred from homology"/>
<keyword evidence="6" id="KW-0548">Nucleotidyltransferase</keyword>
<dbReference type="InterPro" id="IPR001247">
    <property type="entry name" value="ExoRNase_PH_dom1"/>
</dbReference>
<evidence type="ECO:0000259" key="7">
    <source>
        <dbReference type="Pfam" id="PF01138"/>
    </source>
</evidence>
<dbReference type="Gene3D" id="3.30.230.70">
    <property type="entry name" value="GHMP Kinase, N-terminal domain"/>
    <property type="match status" value="1"/>
</dbReference>
<dbReference type="InterPro" id="IPR050080">
    <property type="entry name" value="RNase_PH"/>
</dbReference>
<dbReference type="EC" id="2.7.7.56" evidence="6"/>
<dbReference type="NCBIfam" id="TIGR01966">
    <property type="entry name" value="RNasePH"/>
    <property type="match status" value="1"/>
</dbReference>
<dbReference type="GO" id="GO:0016075">
    <property type="term" value="P:rRNA catabolic process"/>
    <property type="evidence" value="ECO:0007669"/>
    <property type="project" value="UniProtKB-UniRule"/>
</dbReference>
<comment type="catalytic activity">
    <reaction evidence="6">
        <text>tRNA(n+1) + phosphate = tRNA(n) + a ribonucleoside 5'-diphosphate</text>
        <dbReference type="Rhea" id="RHEA:10628"/>
        <dbReference type="Rhea" id="RHEA-COMP:17343"/>
        <dbReference type="Rhea" id="RHEA-COMP:17344"/>
        <dbReference type="ChEBI" id="CHEBI:43474"/>
        <dbReference type="ChEBI" id="CHEBI:57930"/>
        <dbReference type="ChEBI" id="CHEBI:173114"/>
        <dbReference type="EC" id="2.7.7.56"/>
    </reaction>
</comment>
<dbReference type="InterPro" id="IPR018336">
    <property type="entry name" value="RNase_PH_CS"/>
</dbReference>
<evidence type="ECO:0000256" key="5">
    <source>
        <dbReference type="ARBA" id="ARBA00022884"/>
    </source>
</evidence>
<dbReference type="GO" id="GO:0000175">
    <property type="term" value="F:3'-5'-RNA exonuclease activity"/>
    <property type="evidence" value="ECO:0007669"/>
    <property type="project" value="UniProtKB-UniRule"/>
</dbReference>
<evidence type="ECO:0000313" key="10">
    <source>
        <dbReference type="Proteomes" id="UP000215215"/>
    </source>
</evidence>
<evidence type="ECO:0000256" key="1">
    <source>
        <dbReference type="ARBA" id="ARBA00006678"/>
    </source>
</evidence>
<keyword evidence="3 6" id="KW-0820">tRNA-binding</keyword>
<protein>
    <recommendedName>
        <fullName evidence="6">Ribonuclease PH</fullName>
        <shortName evidence="6">RNase PH</shortName>
        <ecNumber evidence="6">2.7.7.56</ecNumber>
    </recommendedName>
    <alternativeName>
        <fullName evidence="6">tRNA nucleotidyltransferase</fullName>
    </alternativeName>
</protein>
<organism evidence="9 10">
    <name type="scientific">candidate division WOR-3 bacterium JGI_Cruoil_03_44_89</name>
    <dbReference type="NCBI Taxonomy" id="1973748"/>
    <lineage>
        <taxon>Bacteria</taxon>
        <taxon>Bacteria division WOR-3</taxon>
    </lineage>
</organism>
<sequence length="238" mass="26475">MRKDGRAANQMREVKITKDYIRDAEGSCLIEMGKTKVVCTATIEERVPLFLKHSGKGWITAEYGMLPRSSRQRIERIRSRGRIYEIQRLIGRSLRSISNLSVLDGYTIIIDCDVIQADGGTRTASVTGGFIACHTAFQHMLFEGLLERSPTQSMVAAISVGVVNGVPMLDLTYEEDSAADVDMNIVLTDKLDIVELQGTGEKRPYTTDELSKLMNLAKVGIKELIEAERRVLLHTRAG</sequence>
<evidence type="ECO:0000256" key="3">
    <source>
        <dbReference type="ARBA" id="ARBA00022555"/>
    </source>
</evidence>
<feature type="binding site" evidence="6">
    <location>
        <position position="82"/>
    </location>
    <ligand>
        <name>phosphate</name>
        <dbReference type="ChEBI" id="CHEBI:43474"/>
        <note>substrate</note>
    </ligand>
</feature>
<keyword evidence="5" id="KW-0694">RNA-binding</keyword>
<feature type="binding site" evidence="6">
    <location>
        <begin position="120"/>
        <end position="122"/>
    </location>
    <ligand>
        <name>phosphate</name>
        <dbReference type="ChEBI" id="CHEBI:43474"/>
        <note>substrate</note>
    </ligand>
</feature>
<comment type="function">
    <text evidence="6">Phosphorolytic 3'-5' exoribonuclease that plays an important role in tRNA 3'-end maturation. Removes nucleotide residues following the 3'-CCA terminus of tRNAs; can also add nucleotides to the ends of RNA molecules by using nucleoside diphosphates as substrates, but this may not be physiologically important. Probably plays a role in initiation of 16S rRNA degradation (leading to ribosome degradation) during starvation.</text>
</comment>
<evidence type="ECO:0000256" key="2">
    <source>
        <dbReference type="ARBA" id="ARBA00022552"/>
    </source>
</evidence>
<feature type="domain" description="Exoribonuclease phosphorolytic" evidence="8">
    <location>
        <begin position="154"/>
        <end position="218"/>
    </location>
</feature>
<dbReference type="InterPro" id="IPR020568">
    <property type="entry name" value="Ribosomal_Su5_D2-typ_SF"/>
</dbReference>
<dbReference type="GO" id="GO:0000049">
    <property type="term" value="F:tRNA binding"/>
    <property type="evidence" value="ECO:0007669"/>
    <property type="project" value="UniProtKB-UniRule"/>
</dbReference>
<dbReference type="PANTHER" id="PTHR11953:SF0">
    <property type="entry name" value="EXOSOME COMPLEX COMPONENT RRP41"/>
    <property type="match status" value="1"/>
</dbReference>
<comment type="caution">
    <text evidence="9">The sequence shown here is derived from an EMBL/GenBank/DDBJ whole genome shotgun (WGS) entry which is preliminary data.</text>
</comment>
<keyword evidence="4 6" id="KW-0819">tRNA processing</keyword>
<dbReference type="SUPFAM" id="SSF54211">
    <property type="entry name" value="Ribosomal protein S5 domain 2-like"/>
    <property type="match status" value="1"/>
</dbReference>
<dbReference type="Pfam" id="PF03725">
    <property type="entry name" value="RNase_PH_C"/>
    <property type="match status" value="1"/>
</dbReference>
<dbReference type="InterPro" id="IPR015847">
    <property type="entry name" value="ExoRNase_PH_dom2"/>
</dbReference>
<evidence type="ECO:0000256" key="6">
    <source>
        <dbReference type="HAMAP-Rule" id="MF_00564"/>
    </source>
</evidence>
<comment type="similarity">
    <text evidence="1 6">Belongs to the RNase PH family.</text>
</comment>
<dbReference type="PANTHER" id="PTHR11953">
    <property type="entry name" value="EXOSOME COMPLEX COMPONENT"/>
    <property type="match status" value="1"/>
</dbReference>
<gene>
    <name evidence="6" type="primary">rph</name>
    <name evidence="9" type="ORF">CH333_05990</name>
</gene>
<dbReference type="GO" id="GO:0009022">
    <property type="term" value="F:tRNA nucleotidyltransferase activity"/>
    <property type="evidence" value="ECO:0007669"/>
    <property type="project" value="UniProtKB-UniRule"/>
</dbReference>
<evidence type="ECO:0000256" key="4">
    <source>
        <dbReference type="ARBA" id="ARBA00022694"/>
    </source>
</evidence>
<dbReference type="FunFam" id="3.30.230.70:FF:000003">
    <property type="entry name" value="Ribonuclease PH"/>
    <property type="match status" value="1"/>
</dbReference>
<accession>A0A235BSZ0</accession>
<evidence type="ECO:0000313" key="9">
    <source>
        <dbReference type="EMBL" id="OYD15331.1"/>
    </source>
</evidence>
<dbReference type="HAMAP" id="MF_00564">
    <property type="entry name" value="RNase_PH"/>
    <property type="match status" value="1"/>
</dbReference>
<keyword evidence="2 6" id="KW-0698">rRNA processing</keyword>
<reference evidence="9 10" key="1">
    <citation type="submission" date="2017-07" db="EMBL/GenBank/DDBJ databases">
        <title>Recovery of genomes from metagenomes via a dereplication, aggregation, and scoring strategy.</title>
        <authorList>
            <person name="Sieber C.M."/>
            <person name="Probst A.J."/>
            <person name="Sharrar A."/>
            <person name="Thomas B.C."/>
            <person name="Hess M."/>
            <person name="Tringe S.G."/>
            <person name="Banfield J.F."/>
        </authorList>
    </citation>
    <scope>NUCLEOTIDE SEQUENCE [LARGE SCALE GENOMIC DNA]</scope>
    <source>
        <strain evidence="9">JGI_Cruoil_03_44_89</strain>
    </source>
</reference>
<keyword evidence="6" id="KW-0808">Transferase</keyword>
<dbReference type="SUPFAM" id="SSF55666">
    <property type="entry name" value="Ribonuclease PH domain 2-like"/>
    <property type="match status" value="1"/>
</dbReference>
<comment type="subunit">
    <text evidence="6">Homohexameric ring arranged as a trimer of dimers.</text>
</comment>
<dbReference type="EMBL" id="NOZQ01000129">
    <property type="protein sequence ID" value="OYD15331.1"/>
    <property type="molecule type" value="Genomic_DNA"/>
</dbReference>
<dbReference type="Proteomes" id="UP000215215">
    <property type="component" value="Unassembled WGS sequence"/>
</dbReference>
<feature type="domain" description="Exoribonuclease phosphorolytic" evidence="7">
    <location>
        <begin position="10"/>
        <end position="135"/>
    </location>
</feature>
<name>A0A235BSZ0_UNCW3</name>
<dbReference type="GO" id="GO:0031125">
    <property type="term" value="P:rRNA 3'-end processing"/>
    <property type="evidence" value="ECO:0007669"/>
    <property type="project" value="UniProtKB-ARBA"/>
</dbReference>
<dbReference type="InterPro" id="IPR036345">
    <property type="entry name" value="ExoRNase_PH_dom2_sf"/>
</dbReference>
<dbReference type="AlphaFoldDB" id="A0A235BSZ0"/>
<dbReference type="InterPro" id="IPR002381">
    <property type="entry name" value="RNase_PH_bac-type"/>
</dbReference>
<dbReference type="InterPro" id="IPR027408">
    <property type="entry name" value="PNPase/RNase_PH_dom_sf"/>
</dbReference>